<feature type="region of interest" description="Disordered" evidence="4">
    <location>
        <begin position="102"/>
        <end position="179"/>
    </location>
</feature>
<dbReference type="InterPro" id="IPR051848">
    <property type="entry name" value="PGIP"/>
</dbReference>
<sequence>MKDDDLGDGNGNDPVLMNVVQARAAAASSELAEAGKTPTKPSDEYPQENAAKHGVIGAQSTTEGMTSHQLESNESIKKTNLDNLDAGGGEDALVMELVHERAAAASSEPAEAEDNNTVDGMTQVQDHSRPGGYNGAPGMTPSRNLGTMSEGFECNGQQGSHDTHGREFRETSSDVPPLSNEADFTEKIAEAQPVDDQSHIFAADSATPIDVEARKAREQVAANTRKGLLFTGALALIAVIVAVIVVIVSLKKQQQLESETMAPATMAPTTSRELGVRAELARVIGEFVNEDDSPYQQAMDWILYEDAMILDEFSENLIQRYVLALFYFKTSQEGPWVSCNPRRQGEDHTCVFSEFTRNQTTNHVVYQTRNETEVRWLSERHECEWAEIWCYPAADGAVIAIDIMGQNLTGTMPEELRHLEGMMWLTLSFNPLTGTIPEVYGEFPGLTVFEATETFITGQIPGGFFSQPNLLQLNVAYTLNTGTIPTEIGQLSTLGWLFLFNTEISGVLPSEIGLLEDVKSMWLYDNRQLPGTLPSELGKLSLLEELKMGGNNHAGPLPSELGDLNNLKEFLFSGNEMGNTPLPDELWNMSSLIYFDIAGSHFGGSISTKIGKMTTLVGFKAARNEFSGTVPSEIGLLSNLILLWVHENGIEGDIPMEVCQLRGVSSSSLSFLNADCGGINPKVSCAAGCCTGCCDNEGVCQLTDL</sequence>
<organism evidence="6 7">
    <name type="scientific">Seminavis robusta</name>
    <dbReference type="NCBI Taxonomy" id="568900"/>
    <lineage>
        <taxon>Eukaryota</taxon>
        <taxon>Sar</taxon>
        <taxon>Stramenopiles</taxon>
        <taxon>Ochrophyta</taxon>
        <taxon>Bacillariophyta</taxon>
        <taxon>Bacillariophyceae</taxon>
        <taxon>Bacillariophycidae</taxon>
        <taxon>Naviculales</taxon>
        <taxon>Naviculaceae</taxon>
        <taxon>Seminavis</taxon>
    </lineage>
</organism>
<dbReference type="InterPro" id="IPR032675">
    <property type="entry name" value="LRR_dom_sf"/>
</dbReference>
<feature type="region of interest" description="Disordered" evidence="4">
    <location>
        <begin position="26"/>
        <end position="84"/>
    </location>
</feature>
<feature type="compositionally biased region" description="Polar residues" evidence="4">
    <location>
        <begin position="58"/>
        <end position="73"/>
    </location>
</feature>
<evidence type="ECO:0000256" key="2">
    <source>
        <dbReference type="ARBA" id="ARBA00022614"/>
    </source>
</evidence>
<evidence type="ECO:0000313" key="6">
    <source>
        <dbReference type="EMBL" id="CAB9518061.1"/>
    </source>
</evidence>
<dbReference type="AlphaFoldDB" id="A0A9N8EAX9"/>
<protein>
    <submittedName>
        <fullName evidence="6">Leucine Rich Repeat</fullName>
    </submittedName>
</protein>
<keyword evidence="3" id="KW-0677">Repeat</keyword>
<reference evidence="6" key="1">
    <citation type="submission" date="2020-06" db="EMBL/GenBank/DDBJ databases">
        <authorList>
            <consortium name="Plant Systems Biology data submission"/>
        </authorList>
    </citation>
    <scope>NUCLEOTIDE SEQUENCE</scope>
    <source>
        <strain evidence="6">D6</strain>
    </source>
</reference>
<feature type="compositionally biased region" description="Basic and acidic residues" evidence="4">
    <location>
        <begin position="161"/>
        <end position="172"/>
    </location>
</feature>
<keyword evidence="7" id="KW-1185">Reference proteome</keyword>
<evidence type="ECO:0000256" key="3">
    <source>
        <dbReference type="ARBA" id="ARBA00022737"/>
    </source>
</evidence>
<dbReference type="PANTHER" id="PTHR48059">
    <property type="entry name" value="POLYGALACTURONASE INHIBITOR 1"/>
    <property type="match status" value="1"/>
</dbReference>
<comment type="caution">
    <text evidence="6">The sequence shown here is derived from an EMBL/GenBank/DDBJ whole genome shotgun (WGS) entry which is preliminary data.</text>
</comment>
<evidence type="ECO:0000256" key="5">
    <source>
        <dbReference type="SAM" id="Phobius"/>
    </source>
</evidence>
<dbReference type="PANTHER" id="PTHR48059:SF30">
    <property type="entry name" value="OS06G0587000 PROTEIN"/>
    <property type="match status" value="1"/>
</dbReference>
<feature type="transmembrane region" description="Helical" evidence="5">
    <location>
        <begin position="227"/>
        <end position="250"/>
    </location>
</feature>
<proteinExistence type="predicted"/>
<accession>A0A9N8EAX9</accession>
<dbReference type="FunFam" id="3.80.10.10:FF:000041">
    <property type="entry name" value="LRR receptor-like serine/threonine-protein kinase ERECTA"/>
    <property type="match status" value="1"/>
</dbReference>
<evidence type="ECO:0000256" key="4">
    <source>
        <dbReference type="SAM" id="MobiDB-lite"/>
    </source>
</evidence>
<comment type="subcellular location">
    <subcellularLocation>
        <location evidence="1">Cell envelope</location>
    </subcellularLocation>
</comment>
<keyword evidence="5" id="KW-0472">Membrane</keyword>
<dbReference type="SUPFAM" id="SSF52058">
    <property type="entry name" value="L domain-like"/>
    <property type="match status" value="1"/>
</dbReference>
<evidence type="ECO:0000313" key="7">
    <source>
        <dbReference type="Proteomes" id="UP001153069"/>
    </source>
</evidence>
<keyword evidence="2" id="KW-0433">Leucine-rich repeat</keyword>
<dbReference type="Gene3D" id="3.80.10.10">
    <property type="entry name" value="Ribonuclease Inhibitor"/>
    <property type="match status" value="2"/>
</dbReference>
<evidence type="ECO:0000256" key="1">
    <source>
        <dbReference type="ARBA" id="ARBA00004196"/>
    </source>
</evidence>
<dbReference type="Proteomes" id="UP001153069">
    <property type="component" value="Unassembled WGS sequence"/>
</dbReference>
<keyword evidence="5" id="KW-0812">Transmembrane</keyword>
<dbReference type="EMBL" id="CAICTM010000901">
    <property type="protein sequence ID" value="CAB9518061.1"/>
    <property type="molecule type" value="Genomic_DNA"/>
</dbReference>
<name>A0A9N8EAX9_9STRA</name>
<keyword evidence="5" id="KW-1133">Transmembrane helix</keyword>
<gene>
    <name evidence="6" type="ORF">SEMRO_903_G218250.1</name>
</gene>
<dbReference type="OrthoDB" id="48383at2759"/>